<feature type="compositionally biased region" description="Polar residues" evidence="3">
    <location>
        <begin position="115"/>
        <end position="129"/>
    </location>
</feature>
<keyword evidence="4" id="KW-0812">Transmembrane</keyword>
<dbReference type="InterPro" id="IPR001461">
    <property type="entry name" value="Aspartic_peptidase_A1"/>
</dbReference>
<feature type="region of interest" description="Disordered" evidence="3">
    <location>
        <begin position="1"/>
        <end position="31"/>
    </location>
</feature>
<feature type="compositionally biased region" description="Basic residues" evidence="3">
    <location>
        <begin position="1"/>
        <end position="12"/>
    </location>
</feature>
<dbReference type="PANTHER" id="PTHR47966">
    <property type="entry name" value="BETA-SITE APP-CLEAVING ENZYME, ISOFORM A-RELATED"/>
    <property type="match status" value="1"/>
</dbReference>
<feature type="transmembrane region" description="Helical" evidence="4">
    <location>
        <begin position="476"/>
        <end position="499"/>
    </location>
</feature>
<feature type="domain" description="Peptidase A1" evidence="5">
    <location>
        <begin position="79"/>
        <end position="444"/>
    </location>
</feature>
<evidence type="ECO:0000256" key="1">
    <source>
        <dbReference type="ARBA" id="ARBA00007447"/>
    </source>
</evidence>
<dbReference type="PROSITE" id="PS51767">
    <property type="entry name" value="PEPTIDASE_A1"/>
    <property type="match status" value="1"/>
</dbReference>
<evidence type="ECO:0000313" key="7">
    <source>
        <dbReference type="Proteomes" id="UP001303473"/>
    </source>
</evidence>
<name>A0AAN6S1Y9_9PEZI</name>
<feature type="active site" evidence="2">
    <location>
        <position position="327"/>
    </location>
</feature>
<dbReference type="AlphaFoldDB" id="A0AAN6S1Y9"/>
<keyword evidence="7" id="KW-1185">Reference proteome</keyword>
<sequence>MPLHLHRCRTKGFTRPTSSHWTAPDKKHEHDASVIISHSPPPTSALSFPGASVGRGYIHVPVTRRATPESTGLQRRGPASQDLGNAQNGGYMVNILDTGSIELWVDPDCSKARPVNTTSGASDSTNGVNNPDVDANFCKDVGRYDPKKSSSAKSAPGLSGGSTLQYADFTTATVNYYQDTMSIAGVTIDNQIFGVANASNQTATGILGIAPNPLGFNDTPEYPYSLMLSNMQKQGLIQSRAFSLDLRDFDNTTGSLIFGGVDKSRYKGALQQVPFETVDAKASDGSTFKQYAYWVKVTSMSFSAPGAKSSSKSYALPTGNSFTADLDSGTGGILLPDGLTSEICSDMNGTVRGANCWVDCSARDQPLGGITFGFNGDNKITVSYQNLIQAVTQKQGDGKTIEFCYLAASTTGIVSDPPTYILGAPFLRSAYAVFDWDNQNVHLAQAATCGSSSDIVAIGTGSNAVPAGDGNCPSSWAARGVVLNAGLTVAAALLAVVVML</sequence>
<reference evidence="7" key="1">
    <citation type="journal article" date="2023" name="Mol. Phylogenet. Evol.">
        <title>Genome-scale phylogeny and comparative genomics of the fungal order Sordariales.</title>
        <authorList>
            <person name="Hensen N."/>
            <person name="Bonometti L."/>
            <person name="Westerberg I."/>
            <person name="Brannstrom I.O."/>
            <person name="Guillou S."/>
            <person name="Cros-Aarteil S."/>
            <person name="Calhoun S."/>
            <person name="Haridas S."/>
            <person name="Kuo A."/>
            <person name="Mondo S."/>
            <person name="Pangilinan J."/>
            <person name="Riley R."/>
            <person name="LaButti K."/>
            <person name="Andreopoulos B."/>
            <person name="Lipzen A."/>
            <person name="Chen C."/>
            <person name="Yan M."/>
            <person name="Daum C."/>
            <person name="Ng V."/>
            <person name="Clum A."/>
            <person name="Steindorff A."/>
            <person name="Ohm R.A."/>
            <person name="Martin F."/>
            <person name="Silar P."/>
            <person name="Natvig D.O."/>
            <person name="Lalanne C."/>
            <person name="Gautier V."/>
            <person name="Ament-Velasquez S.L."/>
            <person name="Kruys A."/>
            <person name="Hutchinson M.I."/>
            <person name="Powell A.J."/>
            <person name="Barry K."/>
            <person name="Miller A.N."/>
            <person name="Grigoriev I.V."/>
            <person name="Debuchy R."/>
            <person name="Gladieux P."/>
            <person name="Hiltunen Thoren M."/>
            <person name="Johannesson H."/>
        </authorList>
    </citation>
    <scope>NUCLEOTIDE SEQUENCE [LARGE SCALE GENOMIC DNA]</scope>
    <source>
        <strain evidence="7">CBS 340.73</strain>
    </source>
</reference>
<dbReference type="InterPro" id="IPR021109">
    <property type="entry name" value="Peptidase_aspartic_dom_sf"/>
</dbReference>
<evidence type="ECO:0000256" key="2">
    <source>
        <dbReference type="PIRSR" id="PIRSR601461-1"/>
    </source>
</evidence>
<dbReference type="Pfam" id="PF00026">
    <property type="entry name" value="Asp"/>
    <property type="match status" value="1"/>
</dbReference>
<keyword evidence="4" id="KW-0472">Membrane</keyword>
<evidence type="ECO:0000313" key="6">
    <source>
        <dbReference type="EMBL" id="KAK3937038.1"/>
    </source>
</evidence>
<feature type="active site" evidence="2">
    <location>
        <position position="97"/>
    </location>
</feature>
<evidence type="ECO:0000256" key="4">
    <source>
        <dbReference type="SAM" id="Phobius"/>
    </source>
</evidence>
<dbReference type="PANTHER" id="PTHR47966:SF65">
    <property type="entry name" value="ASPARTIC-TYPE ENDOPEPTIDASE"/>
    <property type="match status" value="1"/>
</dbReference>
<accession>A0AAN6S1Y9</accession>
<comment type="caution">
    <text evidence="6">The sequence shown here is derived from an EMBL/GenBank/DDBJ whole genome shotgun (WGS) entry which is preliminary data.</text>
</comment>
<dbReference type="Proteomes" id="UP001303473">
    <property type="component" value="Unassembled WGS sequence"/>
</dbReference>
<organism evidence="6 7">
    <name type="scientific">Diplogelasinospora grovesii</name>
    <dbReference type="NCBI Taxonomy" id="303347"/>
    <lineage>
        <taxon>Eukaryota</taxon>
        <taxon>Fungi</taxon>
        <taxon>Dikarya</taxon>
        <taxon>Ascomycota</taxon>
        <taxon>Pezizomycotina</taxon>
        <taxon>Sordariomycetes</taxon>
        <taxon>Sordariomycetidae</taxon>
        <taxon>Sordariales</taxon>
        <taxon>Diplogelasinosporaceae</taxon>
        <taxon>Diplogelasinospora</taxon>
    </lineage>
</organism>
<dbReference type="PRINTS" id="PR00792">
    <property type="entry name" value="PEPSIN"/>
</dbReference>
<proteinExistence type="inferred from homology"/>
<comment type="similarity">
    <text evidence="1">Belongs to the peptidase A1 family.</text>
</comment>
<evidence type="ECO:0000256" key="3">
    <source>
        <dbReference type="SAM" id="MobiDB-lite"/>
    </source>
</evidence>
<dbReference type="EMBL" id="MU853865">
    <property type="protein sequence ID" value="KAK3937038.1"/>
    <property type="molecule type" value="Genomic_DNA"/>
</dbReference>
<dbReference type="InterPro" id="IPR033121">
    <property type="entry name" value="PEPTIDASE_A1"/>
</dbReference>
<dbReference type="Gene3D" id="2.40.70.10">
    <property type="entry name" value="Acid Proteases"/>
    <property type="match status" value="2"/>
</dbReference>
<protein>
    <submittedName>
        <fullName evidence="6">Secreted aspartic proteinase protein</fullName>
    </submittedName>
</protein>
<keyword evidence="4" id="KW-1133">Transmembrane helix</keyword>
<dbReference type="GO" id="GO:0006508">
    <property type="term" value="P:proteolysis"/>
    <property type="evidence" value="ECO:0007669"/>
    <property type="project" value="InterPro"/>
</dbReference>
<evidence type="ECO:0000259" key="5">
    <source>
        <dbReference type="PROSITE" id="PS51767"/>
    </source>
</evidence>
<feature type="region of interest" description="Disordered" evidence="3">
    <location>
        <begin position="65"/>
        <end position="87"/>
    </location>
</feature>
<feature type="region of interest" description="Disordered" evidence="3">
    <location>
        <begin position="114"/>
        <end position="159"/>
    </location>
</feature>
<dbReference type="GO" id="GO:0004190">
    <property type="term" value="F:aspartic-type endopeptidase activity"/>
    <property type="evidence" value="ECO:0007669"/>
    <property type="project" value="InterPro"/>
</dbReference>
<dbReference type="SUPFAM" id="SSF50630">
    <property type="entry name" value="Acid proteases"/>
    <property type="match status" value="1"/>
</dbReference>
<gene>
    <name evidence="6" type="ORF">QBC46DRAFT_411521</name>
</gene>